<feature type="binding site" evidence="6">
    <location>
        <position position="84"/>
    </location>
    <ligand>
        <name>(6S)-5-formyl-5,6,7,8-tetrahydrofolate</name>
        <dbReference type="ChEBI" id="CHEBI:57457"/>
    </ligand>
</feature>
<comment type="subunit">
    <text evidence="6">Homodimer. Heterotetramer of two MnmE and two MnmG subunits.</text>
</comment>
<dbReference type="NCBIfam" id="NF003661">
    <property type="entry name" value="PRK05291.1-3"/>
    <property type="match status" value="1"/>
</dbReference>
<organism evidence="9 10">
    <name type="scientific">Mesosutterella faecium</name>
    <dbReference type="NCBI Taxonomy" id="2925194"/>
    <lineage>
        <taxon>Bacteria</taxon>
        <taxon>Pseudomonadati</taxon>
        <taxon>Pseudomonadota</taxon>
        <taxon>Betaproteobacteria</taxon>
        <taxon>Burkholderiales</taxon>
        <taxon>Sutterellaceae</taxon>
        <taxon>Mesosutterella</taxon>
    </lineage>
</organism>
<dbReference type="EMBL" id="JAKZJU020000001">
    <property type="protein sequence ID" value="MDL2058846.1"/>
    <property type="molecule type" value="Genomic_DNA"/>
</dbReference>
<dbReference type="InterPro" id="IPR025867">
    <property type="entry name" value="MnmE_helical"/>
</dbReference>
<feature type="binding site" evidence="6">
    <location>
        <position position="255"/>
    </location>
    <ligand>
        <name>K(+)</name>
        <dbReference type="ChEBI" id="CHEBI:29103"/>
    </ligand>
</feature>
<evidence type="ECO:0000256" key="5">
    <source>
        <dbReference type="ARBA" id="ARBA00023134"/>
    </source>
</evidence>
<dbReference type="InterPro" id="IPR027417">
    <property type="entry name" value="P-loop_NTPase"/>
</dbReference>
<dbReference type="NCBIfam" id="TIGR00450">
    <property type="entry name" value="mnmE_trmE_thdF"/>
    <property type="match status" value="1"/>
</dbReference>
<keyword evidence="6" id="KW-0963">Cytoplasm</keyword>
<feature type="binding site" evidence="6">
    <location>
        <begin position="231"/>
        <end position="236"/>
    </location>
    <ligand>
        <name>GTP</name>
        <dbReference type="ChEBI" id="CHEBI:37565"/>
    </ligand>
</feature>
<feature type="binding site" evidence="6">
    <location>
        <begin position="275"/>
        <end position="278"/>
    </location>
    <ligand>
        <name>GTP</name>
        <dbReference type="ChEBI" id="CHEBI:37565"/>
    </ligand>
</feature>
<dbReference type="NCBIfam" id="TIGR00231">
    <property type="entry name" value="small_GTP"/>
    <property type="match status" value="1"/>
</dbReference>
<name>A0ABT7ILP3_9BURK</name>
<dbReference type="Proteomes" id="UP001165481">
    <property type="component" value="Unassembled WGS sequence"/>
</dbReference>
<evidence type="ECO:0000256" key="2">
    <source>
        <dbReference type="ARBA" id="ARBA00022694"/>
    </source>
</evidence>
<dbReference type="Gene3D" id="3.30.1360.120">
    <property type="entry name" value="Probable tRNA modification gtpase trme, domain 1"/>
    <property type="match status" value="1"/>
</dbReference>
<dbReference type="InterPro" id="IPR006073">
    <property type="entry name" value="GTP-bd"/>
</dbReference>
<dbReference type="GO" id="GO:0016787">
    <property type="term" value="F:hydrolase activity"/>
    <property type="evidence" value="ECO:0007669"/>
    <property type="project" value="UniProtKB-KW"/>
</dbReference>
<keyword evidence="4 6" id="KW-0630">Potassium</keyword>
<comment type="subcellular location">
    <subcellularLocation>
        <location evidence="6">Cytoplasm</location>
    </subcellularLocation>
</comment>
<feature type="binding site" evidence="6">
    <location>
        <position position="231"/>
    </location>
    <ligand>
        <name>K(+)</name>
        <dbReference type="ChEBI" id="CHEBI:29103"/>
    </ligand>
</feature>
<dbReference type="PANTHER" id="PTHR42714:SF2">
    <property type="entry name" value="TRNA MODIFICATION GTPASE GTPBP3, MITOCHONDRIAL"/>
    <property type="match status" value="1"/>
</dbReference>
<feature type="binding site" evidence="6">
    <location>
        <position position="252"/>
    </location>
    <ligand>
        <name>K(+)</name>
        <dbReference type="ChEBI" id="CHEBI:29103"/>
    </ligand>
</feature>
<comment type="cofactor">
    <cofactor evidence="6">
        <name>K(+)</name>
        <dbReference type="ChEBI" id="CHEBI:29103"/>
    </cofactor>
    <text evidence="6">Binds 1 potassium ion per subunit.</text>
</comment>
<evidence type="ECO:0000256" key="7">
    <source>
        <dbReference type="RuleBase" id="RU003313"/>
    </source>
</evidence>
<comment type="similarity">
    <text evidence="1 6 7">Belongs to the TRAFAC class TrmE-Era-EngA-EngB-Septin-like GTPase superfamily. TrmE GTPase family.</text>
</comment>
<evidence type="ECO:0000313" key="9">
    <source>
        <dbReference type="EMBL" id="MDL2058846.1"/>
    </source>
</evidence>
<comment type="function">
    <text evidence="6">Exhibits a very high intrinsic GTPase hydrolysis rate. Involved in the addition of a carboxymethylaminomethyl (cmnm) group at the wobble position (U34) of certain tRNAs, forming tRNA-cmnm(5)s(2)U34.</text>
</comment>
<feature type="binding site" evidence="6">
    <location>
        <position position="250"/>
    </location>
    <ligand>
        <name>K(+)</name>
        <dbReference type="ChEBI" id="CHEBI:29103"/>
    </ligand>
</feature>
<dbReference type="Gene3D" id="1.20.120.430">
    <property type="entry name" value="tRNA modification GTPase MnmE domain 2"/>
    <property type="match status" value="1"/>
</dbReference>
<keyword evidence="3 6" id="KW-0547">Nucleotide-binding</keyword>
<feature type="binding site" evidence="6">
    <location>
        <position position="235"/>
    </location>
    <ligand>
        <name>Mg(2+)</name>
        <dbReference type="ChEBI" id="CHEBI:18420"/>
    </ligand>
</feature>
<dbReference type="Gene3D" id="3.40.50.300">
    <property type="entry name" value="P-loop containing nucleotide triphosphate hydrolases"/>
    <property type="match status" value="1"/>
</dbReference>
<dbReference type="InterPro" id="IPR005225">
    <property type="entry name" value="Small_GTP-bd"/>
</dbReference>
<dbReference type="SUPFAM" id="SSF52540">
    <property type="entry name" value="P-loop containing nucleoside triphosphate hydrolases"/>
    <property type="match status" value="1"/>
</dbReference>
<evidence type="ECO:0000256" key="3">
    <source>
        <dbReference type="ARBA" id="ARBA00022741"/>
    </source>
</evidence>
<protein>
    <recommendedName>
        <fullName evidence="6">tRNA modification GTPase MnmE</fullName>
        <ecNumber evidence="6">3.6.-.-</ecNumber>
    </recommendedName>
</protein>
<dbReference type="PROSITE" id="PS51709">
    <property type="entry name" value="G_TRME"/>
    <property type="match status" value="1"/>
</dbReference>
<dbReference type="InterPro" id="IPR004520">
    <property type="entry name" value="GTPase_MnmE"/>
</dbReference>
<dbReference type="InterPro" id="IPR018948">
    <property type="entry name" value="GTP-bd_TrmE_N"/>
</dbReference>
<comment type="caution">
    <text evidence="6">Lacks conserved residue(s) required for the propagation of feature annotation.</text>
</comment>
<reference evidence="9" key="1">
    <citation type="submission" date="2023-03" db="EMBL/GenBank/DDBJ databases">
        <title>Mesosutterella sp. nov. isolated from porcine feces.</title>
        <authorList>
            <person name="Yu S."/>
        </authorList>
    </citation>
    <scope>NUCLEOTIDE SEQUENCE</scope>
    <source>
        <strain evidence="9">AGMB02718</strain>
    </source>
</reference>
<feature type="binding site" evidence="6">
    <location>
        <position position="256"/>
    </location>
    <ligand>
        <name>Mg(2+)</name>
        <dbReference type="ChEBI" id="CHEBI:18420"/>
    </ligand>
</feature>
<keyword evidence="5 6" id="KW-0342">GTP-binding</keyword>
<feature type="binding site" evidence="6">
    <location>
        <position position="24"/>
    </location>
    <ligand>
        <name>(6S)-5-formyl-5,6,7,8-tetrahydrofolate</name>
        <dbReference type="ChEBI" id="CHEBI:57457"/>
    </ligand>
</feature>
<accession>A0ABT7ILP3</accession>
<evidence type="ECO:0000313" key="10">
    <source>
        <dbReference type="Proteomes" id="UP001165481"/>
    </source>
</evidence>
<keyword evidence="10" id="KW-1185">Reference proteome</keyword>
<evidence type="ECO:0000259" key="8">
    <source>
        <dbReference type="PROSITE" id="PS51709"/>
    </source>
</evidence>
<dbReference type="Pfam" id="PF12631">
    <property type="entry name" value="MnmE_helical"/>
    <property type="match status" value="1"/>
</dbReference>
<dbReference type="PANTHER" id="PTHR42714">
    <property type="entry name" value="TRNA MODIFICATION GTPASE GTPBP3"/>
    <property type="match status" value="1"/>
</dbReference>
<proteinExistence type="inferred from homology"/>
<keyword evidence="2 6" id="KW-0819">tRNA processing</keyword>
<feature type="domain" description="TrmE-type G" evidence="8">
    <location>
        <begin position="221"/>
        <end position="375"/>
    </location>
</feature>
<evidence type="ECO:0000256" key="6">
    <source>
        <dbReference type="HAMAP-Rule" id="MF_00379"/>
    </source>
</evidence>
<dbReference type="HAMAP" id="MF_00379">
    <property type="entry name" value="GTPase_MnmE"/>
    <property type="match status" value="1"/>
</dbReference>
<keyword evidence="6" id="KW-0460">Magnesium</keyword>
<keyword evidence="6 9" id="KW-0378">Hydrolase</keyword>
<comment type="caution">
    <text evidence="9">The sequence shown here is derived from an EMBL/GenBank/DDBJ whole genome shotgun (WGS) entry which is preliminary data.</text>
</comment>
<dbReference type="InterPro" id="IPR027266">
    <property type="entry name" value="TrmE/GcvT-like"/>
</dbReference>
<dbReference type="Pfam" id="PF10396">
    <property type="entry name" value="TrmE_N"/>
    <property type="match status" value="1"/>
</dbReference>
<dbReference type="CDD" id="cd14858">
    <property type="entry name" value="TrmE_N"/>
    <property type="match status" value="1"/>
</dbReference>
<evidence type="ECO:0000256" key="4">
    <source>
        <dbReference type="ARBA" id="ARBA00022958"/>
    </source>
</evidence>
<evidence type="ECO:0000256" key="1">
    <source>
        <dbReference type="ARBA" id="ARBA00011043"/>
    </source>
</evidence>
<dbReference type="CDD" id="cd04164">
    <property type="entry name" value="trmE"/>
    <property type="match status" value="1"/>
</dbReference>
<feature type="binding site" evidence="6">
    <location>
        <position position="453"/>
    </location>
    <ligand>
        <name>(6S)-5-formyl-5,6,7,8-tetrahydrofolate</name>
        <dbReference type="ChEBI" id="CHEBI:57457"/>
    </ligand>
</feature>
<dbReference type="InterPro" id="IPR027368">
    <property type="entry name" value="MnmE_dom2"/>
</dbReference>
<sequence length="453" mass="49131">MTRQAEGIVAVATAPGRSGIGVIRFSGTESASLGLIKGMTGLSLPQPRHAYFTSVLDTAGNALDKGIVIWFKAPHSYTGEDVVEFQVHGNPVLLNLIIKNILAFDDSVRLAEPGEFTKRAFLNGRLDLAQAEAVMDFVNASSESALRAANRSLIGGFSKECGQIEEELIELRTQVEAILDFPEEEIDFLQEGRINEKIGKISAHLQTVIRTADQGQLLQEGAVVVLVGSPNVGKSSLLNRLSEKDVAIVTEVPGTTRDLLGNAILINGVRIQLVDTAGLRQTDDVVESAGISRTLKQIEKADMVLHLEACNVSRSPSTLELIHEHLPEGTPVLHVVNKIDLLEEPFKSSADRIGISAKFGTGIEDLKRAILKIVGFDGTVQSVYMARRRHLEELRKAEQHVCQAKDILNSSARQLDLVAEELRLAGTAMGRILGEFSSDDLLGKIFSTFCIGK</sequence>
<feature type="binding site" evidence="6">
    <location>
        <position position="125"/>
    </location>
    <ligand>
        <name>(6S)-5-formyl-5,6,7,8-tetrahydrofolate</name>
        <dbReference type="ChEBI" id="CHEBI:57457"/>
    </ligand>
</feature>
<gene>
    <name evidence="6 9" type="primary">mnmE</name>
    <name evidence="6" type="synonym">trmE</name>
    <name evidence="9" type="ORF">MUN46_002640</name>
</gene>
<dbReference type="InterPro" id="IPR031168">
    <property type="entry name" value="G_TrmE"/>
</dbReference>
<dbReference type="Pfam" id="PF01926">
    <property type="entry name" value="MMR_HSR1"/>
    <property type="match status" value="1"/>
</dbReference>
<dbReference type="RefSeq" id="WP_243376801.1">
    <property type="nucleotide sequence ID" value="NZ_JAKZJU020000001.1"/>
</dbReference>
<keyword evidence="6" id="KW-0479">Metal-binding</keyword>
<feature type="binding site" evidence="6">
    <location>
        <begin position="250"/>
        <end position="256"/>
    </location>
    <ligand>
        <name>GTP</name>
        <dbReference type="ChEBI" id="CHEBI:37565"/>
    </ligand>
</feature>
<dbReference type="EC" id="3.6.-.-" evidence="6"/>